<keyword evidence="3" id="KW-0560">Oxidoreductase</keyword>
<dbReference type="InterPro" id="IPR051452">
    <property type="entry name" value="Diverse_Oxidoreductases"/>
</dbReference>
<dbReference type="Proteomes" id="UP000293671">
    <property type="component" value="Unassembled WGS sequence"/>
</dbReference>
<proteinExistence type="predicted"/>
<comment type="caution">
    <text evidence="7">The sequence shown here is derived from an EMBL/GenBank/DDBJ whole genome shotgun (WGS) entry which is preliminary data.</text>
</comment>
<organism evidence="7 8">
    <name type="scientific">Rivibacter subsaxonicus</name>
    <dbReference type="NCBI Taxonomy" id="457575"/>
    <lineage>
        <taxon>Bacteria</taxon>
        <taxon>Pseudomonadati</taxon>
        <taxon>Pseudomonadota</taxon>
        <taxon>Betaproteobacteria</taxon>
        <taxon>Burkholderiales</taxon>
        <taxon>Rivibacter</taxon>
    </lineage>
</organism>
<evidence type="ECO:0000313" key="7">
    <source>
        <dbReference type="EMBL" id="RZU02557.1"/>
    </source>
</evidence>
<evidence type="ECO:0000256" key="3">
    <source>
        <dbReference type="ARBA" id="ARBA00023002"/>
    </source>
</evidence>
<keyword evidence="2" id="KW-0479">Metal-binding</keyword>
<dbReference type="InterPro" id="IPR012675">
    <property type="entry name" value="Beta-grasp_dom_sf"/>
</dbReference>
<evidence type="ECO:0000259" key="6">
    <source>
        <dbReference type="PROSITE" id="PS51085"/>
    </source>
</evidence>
<keyword evidence="4" id="KW-0408">Iron</keyword>
<dbReference type="PROSITE" id="PS51085">
    <property type="entry name" value="2FE2S_FER_2"/>
    <property type="match status" value="1"/>
</dbReference>
<evidence type="ECO:0000313" key="8">
    <source>
        <dbReference type="Proteomes" id="UP000293671"/>
    </source>
</evidence>
<dbReference type="PANTHER" id="PTHR44379">
    <property type="entry name" value="OXIDOREDUCTASE WITH IRON-SULFUR SUBUNIT"/>
    <property type="match status" value="1"/>
</dbReference>
<dbReference type="GO" id="GO:0046872">
    <property type="term" value="F:metal ion binding"/>
    <property type="evidence" value="ECO:0007669"/>
    <property type="project" value="UniProtKB-KW"/>
</dbReference>
<dbReference type="PANTHER" id="PTHR44379:SF2">
    <property type="entry name" value="BLR6218 PROTEIN"/>
    <property type="match status" value="1"/>
</dbReference>
<dbReference type="GO" id="GO:0016491">
    <property type="term" value="F:oxidoreductase activity"/>
    <property type="evidence" value="ECO:0007669"/>
    <property type="project" value="UniProtKB-KW"/>
</dbReference>
<dbReference type="RefSeq" id="WP_130430309.1">
    <property type="nucleotide sequence ID" value="NZ_SHKP01000004.1"/>
</dbReference>
<protein>
    <submittedName>
        <fullName evidence="7">Isoquinoline 1-oxidoreductase alpha subunit</fullName>
    </submittedName>
</protein>
<dbReference type="EMBL" id="SHKP01000004">
    <property type="protein sequence ID" value="RZU02557.1"/>
    <property type="molecule type" value="Genomic_DNA"/>
</dbReference>
<evidence type="ECO:0000256" key="2">
    <source>
        <dbReference type="ARBA" id="ARBA00022723"/>
    </source>
</evidence>
<gene>
    <name evidence="7" type="ORF">EV670_0585</name>
</gene>
<evidence type="ECO:0000256" key="5">
    <source>
        <dbReference type="ARBA" id="ARBA00023014"/>
    </source>
</evidence>
<dbReference type="Gene3D" id="3.10.20.30">
    <property type="match status" value="1"/>
</dbReference>
<reference evidence="7 8" key="1">
    <citation type="submission" date="2019-02" db="EMBL/GenBank/DDBJ databases">
        <title>Genomic Encyclopedia of Type Strains, Phase IV (KMG-IV): sequencing the most valuable type-strain genomes for metagenomic binning, comparative biology and taxonomic classification.</title>
        <authorList>
            <person name="Goeker M."/>
        </authorList>
    </citation>
    <scope>NUCLEOTIDE SEQUENCE [LARGE SCALE GENOMIC DNA]</scope>
    <source>
        <strain evidence="7 8">DSM 19570</strain>
    </source>
</reference>
<dbReference type="CDD" id="cd00207">
    <property type="entry name" value="fer2"/>
    <property type="match status" value="1"/>
</dbReference>
<evidence type="ECO:0000256" key="1">
    <source>
        <dbReference type="ARBA" id="ARBA00022714"/>
    </source>
</evidence>
<dbReference type="InterPro" id="IPR006058">
    <property type="entry name" value="2Fe2S_fd_BS"/>
</dbReference>
<dbReference type="Pfam" id="PF01799">
    <property type="entry name" value="Fer2_2"/>
    <property type="match status" value="1"/>
</dbReference>
<sequence>MSTQFSLNGQSVTVDADPTTPLLWALRDHLDQTGTKFGCGIAACGACTVHLNGAATRSCVLPLSAVAGAKVTTIEAVGEDRVGKAVQAAWLKHDVAQCGYCQSGQIMSATGLLKTKRKPSDADIDAAMAGNVCRCGTYQRIRAAIHDAAKSLA</sequence>
<dbReference type="SUPFAM" id="SSF54292">
    <property type="entry name" value="2Fe-2S ferredoxin-like"/>
    <property type="match status" value="1"/>
</dbReference>
<feature type="domain" description="2Fe-2S ferredoxin-type" evidence="6">
    <location>
        <begin position="1"/>
        <end position="77"/>
    </location>
</feature>
<accession>A0A4Q7W081</accession>
<dbReference type="InterPro" id="IPR002888">
    <property type="entry name" value="2Fe-2S-bd"/>
</dbReference>
<dbReference type="Pfam" id="PF00111">
    <property type="entry name" value="Fer2"/>
    <property type="match status" value="1"/>
</dbReference>
<dbReference type="SUPFAM" id="SSF47741">
    <property type="entry name" value="CO dehydrogenase ISP C-domain like"/>
    <property type="match status" value="1"/>
</dbReference>
<dbReference type="InterPro" id="IPR036884">
    <property type="entry name" value="2Fe-2S-bd_dom_sf"/>
</dbReference>
<dbReference type="GO" id="GO:0051537">
    <property type="term" value="F:2 iron, 2 sulfur cluster binding"/>
    <property type="evidence" value="ECO:0007669"/>
    <property type="project" value="UniProtKB-KW"/>
</dbReference>
<keyword evidence="1" id="KW-0001">2Fe-2S</keyword>
<dbReference type="OrthoDB" id="9179439at2"/>
<dbReference type="PROSITE" id="PS00197">
    <property type="entry name" value="2FE2S_FER_1"/>
    <property type="match status" value="1"/>
</dbReference>
<evidence type="ECO:0000256" key="4">
    <source>
        <dbReference type="ARBA" id="ARBA00023004"/>
    </source>
</evidence>
<dbReference type="InterPro" id="IPR001041">
    <property type="entry name" value="2Fe-2S_ferredoxin-type"/>
</dbReference>
<dbReference type="Gene3D" id="1.10.150.120">
    <property type="entry name" value="[2Fe-2S]-binding domain"/>
    <property type="match status" value="1"/>
</dbReference>
<name>A0A4Q7W081_9BURK</name>
<keyword evidence="8" id="KW-1185">Reference proteome</keyword>
<dbReference type="AlphaFoldDB" id="A0A4Q7W081"/>
<dbReference type="InterPro" id="IPR036010">
    <property type="entry name" value="2Fe-2S_ferredoxin-like_sf"/>
</dbReference>
<keyword evidence="5" id="KW-0411">Iron-sulfur</keyword>